<dbReference type="InterPro" id="IPR026906">
    <property type="entry name" value="LRR_5"/>
</dbReference>
<evidence type="ECO:0000313" key="1">
    <source>
        <dbReference type="EMBL" id="MBO8433362.1"/>
    </source>
</evidence>
<organism evidence="1 2">
    <name type="scientific">Candidatus Pullibacteroides excrementavium</name>
    <dbReference type="NCBI Taxonomy" id="2840905"/>
    <lineage>
        <taxon>Bacteria</taxon>
        <taxon>Pseudomonadati</taxon>
        <taxon>Bacteroidota</taxon>
        <taxon>Bacteroidia</taxon>
        <taxon>Bacteroidales</taxon>
        <taxon>Candidatus Pullibacteroides</taxon>
    </lineage>
</organism>
<dbReference type="InterPro" id="IPR032675">
    <property type="entry name" value="LRR_dom_sf"/>
</dbReference>
<dbReference type="EMBL" id="JADIMZ010000130">
    <property type="protein sequence ID" value="MBO8433362.1"/>
    <property type="molecule type" value="Genomic_DNA"/>
</dbReference>
<comment type="caution">
    <text evidence="1">The sequence shown here is derived from an EMBL/GenBank/DDBJ whole genome shotgun (WGS) entry which is preliminary data.</text>
</comment>
<dbReference type="Gene3D" id="3.80.10.10">
    <property type="entry name" value="Ribonuclease Inhibitor"/>
    <property type="match status" value="1"/>
</dbReference>
<dbReference type="AlphaFoldDB" id="A0A9D9DUC1"/>
<name>A0A9D9DUC1_9BACT</name>
<accession>A0A9D9DUC1</accession>
<sequence length="85" mass="9124">MCRVTRIGDGALQICYNLTSIEMPAGLTTVGGYAFLGCSDLTTIEMPAGLTSIGWDAFFGGQTVLRRFSWRTSCMFAMAACLLSP</sequence>
<proteinExistence type="predicted"/>
<dbReference type="Pfam" id="PF13306">
    <property type="entry name" value="LRR_5"/>
    <property type="match status" value="1"/>
</dbReference>
<dbReference type="Proteomes" id="UP000823612">
    <property type="component" value="Unassembled WGS sequence"/>
</dbReference>
<protein>
    <submittedName>
        <fullName evidence="1">Leucine-rich repeat protein</fullName>
    </submittedName>
</protein>
<evidence type="ECO:0000313" key="2">
    <source>
        <dbReference type="Proteomes" id="UP000823612"/>
    </source>
</evidence>
<gene>
    <name evidence="1" type="ORF">IAB08_08750</name>
</gene>
<reference evidence="1" key="2">
    <citation type="journal article" date="2021" name="PeerJ">
        <title>Extensive microbial diversity within the chicken gut microbiome revealed by metagenomics and culture.</title>
        <authorList>
            <person name="Gilroy R."/>
            <person name="Ravi A."/>
            <person name="Getino M."/>
            <person name="Pursley I."/>
            <person name="Horton D.L."/>
            <person name="Alikhan N.F."/>
            <person name="Baker D."/>
            <person name="Gharbi K."/>
            <person name="Hall N."/>
            <person name="Watson M."/>
            <person name="Adriaenssens E.M."/>
            <person name="Foster-Nyarko E."/>
            <person name="Jarju S."/>
            <person name="Secka A."/>
            <person name="Antonio M."/>
            <person name="Oren A."/>
            <person name="Chaudhuri R.R."/>
            <person name="La Ragione R."/>
            <person name="Hildebrand F."/>
            <person name="Pallen M.J."/>
        </authorList>
    </citation>
    <scope>NUCLEOTIDE SEQUENCE</scope>
    <source>
        <strain evidence="1">2889</strain>
    </source>
</reference>
<reference evidence="1" key="1">
    <citation type="submission" date="2020-10" db="EMBL/GenBank/DDBJ databases">
        <authorList>
            <person name="Gilroy R."/>
        </authorList>
    </citation>
    <scope>NUCLEOTIDE SEQUENCE</scope>
    <source>
        <strain evidence="1">2889</strain>
    </source>
</reference>